<keyword evidence="2" id="KW-0812">Transmembrane</keyword>
<dbReference type="Proteomes" id="UP000824998">
    <property type="component" value="Unassembled WGS sequence"/>
</dbReference>
<feature type="transmembrane region" description="Helical" evidence="2">
    <location>
        <begin position="154"/>
        <end position="176"/>
    </location>
</feature>
<evidence type="ECO:0000313" key="3">
    <source>
        <dbReference type="EMBL" id="KAG9234278.1"/>
    </source>
</evidence>
<feature type="region of interest" description="Disordered" evidence="1">
    <location>
        <begin position="1"/>
        <end position="25"/>
    </location>
</feature>
<name>A0A9P7YI67_9HELO</name>
<evidence type="ECO:0000256" key="1">
    <source>
        <dbReference type="SAM" id="MobiDB-lite"/>
    </source>
</evidence>
<dbReference type="AlphaFoldDB" id="A0A9P7YI67"/>
<protein>
    <submittedName>
        <fullName evidence="3">Uncharacterized protein</fullName>
    </submittedName>
</protein>
<accession>A0A9P7YI67</accession>
<gene>
    <name evidence="3" type="ORF">BJ875DRAFT_484317</name>
</gene>
<evidence type="ECO:0000256" key="2">
    <source>
        <dbReference type="SAM" id="Phobius"/>
    </source>
</evidence>
<proteinExistence type="predicted"/>
<reference evidence="3" key="1">
    <citation type="journal article" date="2021" name="IMA Fungus">
        <title>Genomic characterization of three marine fungi, including Emericellopsis atlantica sp. nov. with signatures of a generalist lifestyle and marine biomass degradation.</title>
        <authorList>
            <person name="Hagestad O.C."/>
            <person name="Hou L."/>
            <person name="Andersen J.H."/>
            <person name="Hansen E.H."/>
            <person name="Altermark B."/>
            <person name="Li C."/>
            <person name="Kuhnert E."/>
            <person name="Cox R.J."/>
            <person name="Crous P.W."/>
            <person name="Spatafora J.W."/>
            <person name="Lail K."/>
            <person name="Amirebrahimi M."/>
            <person name="Lipzen A."/>
            <person name="Pangilinan J."/>
            <person name="Andreopoulos W."/>
            <person name="Hayes R.D."/>
            <person name="Ng V."/>
            <person name="Grigoriev I.V."/>
            <person name="Jackson S.A."/>
            <person name="Sutton T.D.S."/>
            <person name="Dobson A.D.W."/>
            <person name="Rama T."/>
        </authorList>
    </citation>
    <scope>NUCLEOTIDE SEQUENCE</scope>
    <source>
        <strain evidence="3">TRa018bII</strain>
    </source>
</reference>
<dbReference type="PANTHER" id="PTHR42069:SF1">
    <property type="entry name" value="MARVEL DOMAIN-CONTAINING PROTEIN"/>
    <property type="match status" value="1"/>
</dbReference>
<comment type="caution">
    <text evidence="3">The sequence shown here is derived from an EMBL/GenBank/DDBJ whole genome shotgun (WGS) entry which is preliminary data.</text>
</comment>
<organism evidence="3 4">
    <name type="scientific">Amylocarpus encephaloides</name>
    <dbReference type="NCBI Taxonomy" id="45428"/>
    <lineage>
        <taxon>Eukaryota</taxon>
        <taxon>Fungi</taxon>
        <taxon>Dikarya</taxon>
        <taxon>Ascomycota</taxon>
        <taxon>Pezizomycotina</taxon>
        <taxon>Leotiomycetes</taxon>
        <taxon>Helotiales</taxon>
        <taxon>Helotiales incertae sedis</taxon>
        <taxon>Amylocarpus</taxon>
    </lineage>
</organism>
<dbReference type="OrthoDB" id="5400774at2759"/>
<feature type="transmembrane region" description="Helical" evidence="2">
    <location>
        <begin position="188"/>
        <end position="208"/>
    </location>
</feature>
<feature type="transmembrane region" description="Helical" evidence="2">
    <location>
        <begin position="104"/>
        <end position="126"/>
    </location>
</feature>
<sequence length="293" mass="33013">MESYRHEGTVPNPRVEIYDSHSPGQHDLYNVPIPEPYHGASIQTTSANDTLLTKPAYGAPDYEAPSAYQHVDPDNRLLPFDQEREDQSAVKSKPRFQVSHGTRVVWRIISFVLSLTIIGLIGHMLWLQAKSAVDKFTHKHGASLPAWPEKLKLYPAYLFLAAACVAASINFVALLLVKNTHFSKLRPLISIPSTFFATGLWASAVWYFKSWDNKKDNREYDLWSWTCTHKSFEVSFGNKSIGFGSICAEMTWTYYAGVLILTCEALNLFSQLWNVSQSGTKPMKPKAPKGRKA</sequence>
<keyword evidence="4" id="KW-1185">Reference proteome</keyword>
<dbReference type="EMBL" id="MU251468">
    <property type="protein sequence ID" value="KAG9234278.1"/>
    <property type="molecule type" value="Genomic_DNA"/>
</dbReference>
<dbReference type="PANTHER" id="PTHR42069">
    <property type="entry name" value="HYPHAL ANASTAMOSIS-8 PROTEIN"/>
    <property type="match status" value="1"/>
</dbReference>
<keyword evidence="2" id="KW-1133">Transmembrane helix</keyword>
<evidence type="ECO:0000313" key="4">
    <source>
        <dbReference type="Proteomes" id="UP000824998"/>
    </source>
</evidence>
<feature type="transmembrane region" description="Helical" evidence="2">
    <location>
        <begin position="252"/>
        <end position="275"/>
    </location>
</feature>
<keyword evidence="2" id="KW-0472">Membrane</keyword>